<dbReference type="SUPFAM" id="SSF140459">
    <property type="entry name" value="PE/PPE dimer-like"/>
    <property type="match status" value="1"/>
</dbReference>
<proteinExistence type="inferred from homology"/>
<dbReference type="EMBL" id="MWQA01000001">
    <property type="protein sequence ID" value="ORC10638.1"/>
    <property type="molecule type" value="Genomic_DNA"/>
</dbReference>
<dbReference type="GO" id="GO:0052572">
    <property type="term" value="P:response to host immune response"/>
    <property type="evidence" value="ECO:0007669"/>
    <property type="project" value="TreeGrafter"/>
</dbReference>
<dbReference type="OrthoDB" id="4704651at2"/>
<dbReference type="InterPro" id="IPR038332">
    <property type="entry name" value="PPE_sf"/>
</dbReference>
<dbReference type="Pfam" id="PF18878">
    <property type="entry name" value="PPE-PPW"/>
    <property type="match status" value="1"/>
</dbReference>
<name>A0A1X0LI49_9MYCO</name>
<keyword evidence="2" id="KW-1133">Transmembrane helix</keyword>
<feature type="domain" description="PPE" evidence="3">
    <location>
        <begin position="6"/>
        <end position="168"/>
    </location>
</feature>
<evidence type="ECO:0000313" key="8">
    <source>
        <dbReference type="Proteomes" id="UP000192335"/>
    </source>
</evidence>
<dbReference type="Proteomes" id="UP000192335">
    <property type="component" value="Unassembled WGS sequence"/>
</dbReference>
<feature type="domain" description="PPE-PPW subfamily C-terminal" evidence="4">
    <location>
        <begin position="396"/>
        <end position="441"/>
    </location>
</feature>
<dbReference type="Gene3D" id="1.20.1260.20">
    <property type="entry name" value="PPE superfamily"/>
    <property type="match status" value="1"/>
</dbReference>
<dbReference type="EMBL" id="UPHL01000160">
    <property type="protein sequence ID" value="VAZ86663.1"/>
    <property type="molecule type" value="Genomic_DNA"/>
</dbReference>
<evidence type="ECO:0000313" key="5">
    <source>
        <dbReference type="EMBL" id="ORC10638.1"/>
    </source>
</evidence>
<dbReference type="InterPro" id="IPR000030">
    <property type="entry name" value="PPE_dom"/>
</dbReference>
<evidence type="ECO:0000313" key="7">
    <source>
        <dbReference type="EMBL" id="VAZ93757.1"/>
    </source>
</evidence>
<reference evidence="5 8" key="1">
    <citation type="submission" date="2017-02" db="EMBL/GenBank/DDBJ databases">
        <title>Mycobacterium kansasii genomes.</title>
        <authorList>
            <person name="Borowka P."/>
            <person name="Strapagiel D."/>
            <person name="Marciniak B."/>
            <person name="Lach J."/>
            <person name="Bakula Z."/>
            <person name="Van Ingen J."/>
            <person name="Safianowska A."/>
            <person name="Brzostek A."/>
            <person name="Dziadek J."/>
            <person name="Jagielski T."/>
        </authorList>
    </citation>
    <scope>NUCLEOTIDE SEQUENCE [LARGE SCALE GENOMIC DNA]</scope>
    <source>
        <strain evidence="5 8">12MK</strain>
    </source>
</reference>
<keyword evidence="2" id="KW-0812">Transmembrane</keyword>
<sequence>MIAQIWMALPPEVHSTTLGSGPGPGPLLAAADAWTSLSTEYADAAAELTALLAGVQAADWQGPTAESYAAAYLPYVAWLTKASTDSLDAAAQHETVAAAYASALAAMPTLAELAANHVAHAVLMATNFFGINAIPIALNEADYARMWVQAAVTMSVYAAVSGAALVAAPHTLPAPAIVKHHVGHVGSFPPPPKPPWWHIIWQLLETLAQVLSQALWELVGELARFGVEMLFDLVQLLVAYVVLLAGYALQMVKILNLLIADLLVLLLDQVQLVLLFLDITLLWMKAVVQQLAVFLGKVLGTLYWAVDNAAAAVAQAIRELLGGAAIAAEMMGVSPGVPQTGVATPLPIGGLTTPPVALSAGIAPATGSAADAAAAANSVVAQAGASGSSAGSEVLASESGAEISRFAGTAPHGAVLRPSGLTALSSEFGGGLAVPMLPGTWDSSMAS</sequence>
<dbReference type="Pfam" id="PF00823">
    <property type="entry name" value="PPE"/>
    <property type="match status" value="1"/>
</dbReference>
<evidence type="ECO:0000256" key="2">
    <source>
        <dbReference type="SAM" id="Phobius"/>
    </source>
</evidence>
<evidence type="ECO:0000259" key="4">
    <source>
        <dbReference type="Pfam" id="PF18878"/>
    </source>
</evidence>
<feature type="transmembrane region" description="Helical" evidence="2">
    <location>
        <begin position="117"/>
        <end position="138"/>
    </location>
</feature>
<accession>A0A1X0LI49</accession>
<dbReference type="PANTHER" id="PTHR46766">
    <property type="entry name" value="GLUTAMINE-RICH PROTEIN 2"/>
    <property type="match status" value="1"/>
</dbReference>
<evidence type="ECO:0000313" key="6">
    <source>
        <dbReference type="EMBL" id="VAZ86663.1"/>
    </source>
</evidence>
<evidence type="ECO:0000259" key="3">
    <source>
        <dbReference type="Pfam" id="PF00823"/>
    </source>
</evidence>
<feature type="transmembrane region" description="Helical" evidence="2">
    <location>
        <begin position="150"/>
        <end position="168"/>
    </location>
</feature>
<dbReference type="Proteomes" id="UP000271464">
    <property type="component" value="Unassembled WGS sequence"/>
</dbReference>
<dbReference type="PANTHER" id="PTHR46766:SF1">
    <property type="entry name" value="GLUTAMINE-RICH PROTEIN 2"/>
    <property type="match status" value="1"/>
</dbReference>
<keyword evidence="2" id="KW-0472">Membrane</keyword>
<protein>
    <submittedName>
        <fullName evidence="6">PPE family protein PPE47/PPE48</fullName>
    </submittedName>
</protein>
<feature type="transmembrane region" description="Helical" evidence="2">
    <location>
        <begin position="230"/>
        <end position="249"/>
    </location>
</feature>
<organism evidence="5 8">
    <name type="scientific">Mycobacterium persicum</name>
    <dbReference type="NCBI Taxonomy" id="1487726"/>
    <lineage>
        <taxon>Bacteria</taxon>
        <taxon>Bacillati</taxon>
        <taxon>Actinomycetota</taxon>
        <taxon>Actinomycetes</taxon>
        <taxon>Mycobacteriales</taxon>
        <taxon>Mycobacteriaceae</taxon>
        <taxon>Mycobacterium</taxon>
    </lineage>
</organism>
<dbReference type="AlphaFoldDB" id="A0A1X0LI49"/>
<dbReference type="InterPro" id="IPR043641">
    <property type="entry name" value="PPE-PPW_C"/>
</dbReference>
<comment type="similarity">
    <text evidence="1">Belongs to the mycobacterial PPE family.</text>
</comment>
<comment type="caution">
    <text evidence="5">The sequence shown here is derived from an EMBL/GenBank/DDBJ whole genome shotgun (WGS) entry which is preliminary data.</text>
</comment>
<keyword evidence="9" id="KW-1185">Reference proteome</keyword>
<dbReference type="Proteomes" id="UP000279331">
    <property type="component" value="Unassembled WGS sequence"/>
</dbReference>
<dbReference type="EMBL" id="UPHM01000056">
    <property type="protein sequence ID" value="VAZ93757.1"/>
    <property type="molecule type" value="Genomic_DNA"/>
</dbReference>
<reference evidence="9 10" key="2">
    <citation type="submission" date="2018-09" db="EMBL/GenBank/DDBJ databases">
        <authorList>
            <person name="Tagini F."/>
        </authorList>
    </citation>
    <scope>NUCLEOTIDE SEQUENCE [LARGE SCALE GENOMIC DNA]</scope>
    <source>
        <strain evidence="7 9">MK4</strain>
        <strain evidence="6 10">MK42</strain>
    </source>
</reference>
<evidence type="ECO:0000313" key="9">
    <source>
        <dbReference type="Proteomes" id="UP000271464"/>
    </source>
</evidence>
<evidence type="ECO:0000313" key="10">
    <source>
        <dbReference type="Proteomes" id="UP000279331"/>
    </source>
</evidence>
<dbReference type="RefSeq" id="WP_075549569.1">
    <property type="nucleotide sequence ID" value="NZ_LWCM01000140.1"/>
</dbReference>
<dbReference type="GeneID" id="66601308"/>
<gene>
    <name evidence="5" type="ORF">B4U45_28190</name>
    <name evidence="6" type="ORF">LAUMK42_05516</name>
    <name evidence="7" type="ORF">LAUMK4_02577</name>
</gene>
<evidence type="ECO:0000256" key="1">
    <source>
        <dbReference type="ARBA" id="ARBA00010652"/>
    </source>
</evidence>
<feature type="transmembrane region" description="Helical" evidence="2">
    <location>
        <begin position="255"/>
        <end position="277"/>
    </location>
</feature>